<dbReference type="Proteomes" id="UP000265663">
    <property type="component" value="Unassembled WGS sequence"/>
</dbReference>
<sequence>MPEQRRALNLYKTARSVTVLGQHKVLTFQAYDVNKSAPLNQLKRRFDLYQGEKNESRRTLIAKNISLQEIYANHIQDGKMLYMAQRMEKRTMNQLLATRDEGLLEGYEEVALVNSHTHSTPIKPAVAKSLGRSQGPLKVIIFTIISPPAYVRMVLDRAYQFIESGSPVEMRTRLQSQKLSKEERVRAGDPTTWPWIHQYFPHLRPDFILKSMPEGTEYFVKPVSDGRIVQWVMGKKAGNRTQRVDVTKRLFTVKASVQKAIAEGQQAMLPKIMREQLRETGNLNYSTNTALPREQARLKFGSDKPTTYGGEEKKGLKKDAVTDGFMVPTPGVVAEKPVIRYQALPVEGALFYTKRGKVKK</sequence>
<gene>
    <name evidence="1" type="ORF">GMOD_00001150</name>
</gene>
<dbReference type="EMBL" id="KE747810">
    <property type="protein sequence ID" value="RMZ67252.1"/>
    <property type="molecule type" value="Genomic_DNA"/>
</dbReference>
<protein>
    <submittedName>
        <fullName evidence="1">Uncharacterized protein</fullName>
    </submittedName>
</protein>
<evidence type="ECO:0000313" key="1">
    <source>
        <dbReference type="EMBL" id="RMZ67252.1"/>
    </source>
</evidence>
<proteinExistence type="predicted"/>
<name>A0A3M7LYN6_9PLEO</name>
<dbReference type="OrthoDB" id="3792666at2759"/>
<organism evidence="1 2">
    <name type="scientific">Pyrenophora seminiperda CCB06</name>
    <dbReference type="NCBI Taxonomy" id="1302712"/>
    <lineage>
        <taxon>Eukaryota</taxon>
        <taxon>Fungi</taxon>
        <taxon>Dikarya</taxon>
        <taxon>Ascomycota</taxon>
        <taxon>Pezizomycotina</taxon>
        <taxon>Dothideomycetes</taxon>
        <taxon>Pleosporomycetidae</taxon>
        <taxon>Pleosporales</taxon>
        <taxon>Pleosporineae</taxon>
        <taxon>Pleosporaceae</taxon>
        <taxon>Pyrenophora</taxon>
    </lineage>
</organism>
<reference evidence="1 2" key="1">
    <citation type="journal article" date="2014" name="PLoS ONE">
        <title>De novo Genome Assembly of the Fungal Plant Pathogen Pyrenophora semeniperda.</title>
        <authorList>
            <person name="Soliai M.M."/>
            <person name="Meyer S.E."/>
            <person name="Udall J.A."/>
            <person name="Elzinga D.E."/>
            <person name="Hermansen R.A."/>
            <person name="Bodily P.M."/>
            <person name="Hart A.A."/>
            <person name="Coleman C.E."/>
        </authorList>
    </citation>
    <scope>NUCLEOTIDE SEQUENCE [LARGE SCALE GENOMIC DNA]</scope>
    <source>
        <strain evidence="1 2">CCB06</strain>
        <tissue evidence="1">Mycelium</tissue>
    </source>
</reference>
<accession>A0A3M7LYN6</accession>
<evidence type="ECO:0000313" key="2">
    <source>
        <dbReference type="Proteomes" id="UP000265663"/>
    </source>
</evidence>
<dbReference type="AlphaFoldDB" id="A0A3M7LYN6"/>
<keyword evidence="2" id="KW-1185">Reference proteome</keyword>